<evidence type="ECO:0000313" key="3">
    <source>
        <dbReference type="Proteomes" id="UP000558488"/>
    </source>
</evidence>
<evidence type="ECO:0000256" key="1">
    <source>
        <dbReference type="SAM" id="Phobius"/>
    </source>
</evidence>
<proteinExistence type="predicted"/>
<evidence type="ECO:0000313" key="2">
    <source>
        <dbReference type="EMBL" id="KAF6353601.1"/>
    </source>
</evidence>
<comment type="caution">
    <text evidence="2">The sequence shown here is derived from an EMBL/GenBank/DDBJ whole genome shotgun (WGS) entry which is preliminary data.</text>
</comment>
<keyword evidence="3" id="KW-1185">Reference proteome</keyword>
<feature type="transmembrane region" description="Helical" evidence="1">
    <location>
        <begin position="87"/>
        <end position="112"/>
    </location>
</feature>
<organism evidence="2 3">
    <name type="scientific">Pipistrellus kuhlii</name>
    <name type="common">Kuhl's pipistrelle</name>
    <dbReference type="NCBI Taxonomy" id="59472"/>
    <lineage>
        <taxon>Eukaryota</taxon>
        <taxon>Metazoa</taxon>
        <taxon>Chordata</taxon>
        <taxon>Craniata</taxon>
        <taxon>Vertebrata</taxon>
        <taxon>Euteleostomi</taxon>
        <taxon>Mammalia</taxon>
        <taxon>Eutheria</taxon>
        <taxon>Laurasiatheria</taxon>
        <taxon>Chiroptera</taxon>
        <taxon>Yangochiroptera</taxon>
        <taxon>Vespertilionidae</taxon>
        <taxon>Pipistrellus</taxon>
    </lineage>
</organism>
<dbReference type="EMBL" id="JACAGB010000007">
    <property type="protein sequence ID" value="KAF6353601.1"/>
    <property type="molecule type" value="Genomic_DNA"/>
</dbReference>
<keyword evidence="1" id="KW-0812">Transmembrane</keyword>
<feature type="transmembrane region" description="Helical" evidence="1">
    <location>
        <begin position="44"/>
        <end position="66"/>
    </location>
</feature>
<keyword evidence="1" id="KW-0472">Membrane</keyword>
<feature type="transmembrane region" description="Helical" evidence="1">
    <location>
        <begin position="9"/>
        <end position="32"/>
    </location>
</feature>
<keyword evidence="1" id="KW-1133">Transmembrane helix</keyword>
<reference evidence="2 3" key="1">
    <citation type="journal article" date="2020" name="Nature">
        <title>Six reference-quality genomes reveal evolution of bat adaptations.</title>
        <authorList>
            <person name="Jebb D."/>
            <person name="Huang Z."/>
            <person name="Pippel M."/>
            <person name="Hughes G.M."/>
            <person name="Lavrichenko K."/>
            <person name="Devanna P."/>
            <person name="Winkler S."/>
            <person name="Jermiin L.S."/>
            <person name="Skirmuntt E.C."/>
            <person name="Katzourakis A."/>
            <person name="Burkitt-Gray L."/>
            <person name="Ray D.A."/>
            <person name="Sullivan K.A.M."/>
            <person name="Roscito J.G."/>
            <person name="Kirilenko B.M."/>
            <person name="Davalos L.M."/>
            <person name="Corthals A.P."/>
            <person name="Power M.L."/>
            <person name="Jones G."/>
            <person name="Ransome R.D."/>
            <person name="Dechmann D.K.N."/>
            <person name="Locatelli A.G."/>
            <person name="Puechmaille S.J."/>
            <person name="Fedrigo O."/>
            <person name="Jarvis E.D."/>
            <person name="Hiller M."/>
            <person name="Vernes S.C."/>
            <person name="Myers E.W."/>
            <person name="Teeling E.C."/>
        </authorList>
    </citation>
    <scope>NUCLEOTIDE SEQUENCE [LARGE SCALE GENOMIC DNA]</scope>
    <source>
        <strain evidence="2">MPipKuh1</strain>
        <tissue evidence="2">Flight muscle</tissue>
    </source>
</reference>
<protein>
    <submittedName>
        <fullName evidence="2">Uncharacterized protein</fullName>
    </submittedName>
</protein>
<accession>A0A7J7XV86</accession>
<dbReference type="Proteomes" id="UP000558488">
    <property type="component" value="Unassembled WGS sequence"/>
</dbReference>
<sequence length="124" mass="14310">MRSSASSSLLLMLSIEFFMIAMSFFISFWFFFNSSWFFFNSSLFFNSSWFFLISSWLLSNFSSILFSHPRIITLNSCSGRLLASHSFTSFSGDACFSFMCGLFLCLLMVSLFRMSGYVLFLLLC</sequence>
<name>A0A7J7XV86_PIPKU</name>
<dbReference type="AlphaFoldDB" id="A0A7J7XV86"/>
<gene>
    <name evidence="2" type="ORF">mPipKuh1_010514</name>
</gene>